<accession>A0A6A4RRI4</accession>
<evidence type="ECO:0000313" key="2">
    <source>
        <dbReference type="EMBL" id="KAF0022755.1"/>
    </source>
</evidence>
<gene>
    <name evidence="2" type="ORF">F2P81_024736</name>
</gene>
<dbReference type="EMBL" id="VEVO01000023">
    <property type="protein sequence ID" value="KAF0022755.1"/>
    <property type="molecule type" value="Genomic_DNA"/>
</dbReference>
<name>A0A6A4RRI4_SCOMX</name>
<evidence type="ECO:0000313" key="3">
    <source>
        <dbReference type="Proteomes" id="UP000438429"/>
    </source>
</evidence>
<organism evidence="2 3">
    <name type="scientific">Scophthalmus maximus</name>
    <name type="common">Turbot</name>
    <name type="synonym">Psetta maxima</name>
    <dbReference type="NCBI Taxonomy" id="52904"/>
    <lineage>
        <taxon>Eukaryota</taxon>
        <taxon>Metazoa</taxon>
        <taxon>Chordata</taxon>
        <taxon>Craniata</taxon>
        <taxon>Vertebrata</taxon>
        <taxon>Euteleostomi</taxon>
        <taxon>Actinopterygii</taxon>
        <taxon>Neopterygii</taxon>
        <taxon>Teleostei</taxon>
        <taxon>Neoteleostei</taxon>
        <taxon>Acanthomorphata</taxon>
        <taxon>Carangaria</taxon>
        <taxon>Pleuronectiformes</taxon>
        <taxon>Pleuronectoidei</taxon>
        <taxon>Scophthalmidae</taxon>
        <taxon>Scophthalmus</taxon>
    </lineage>
</organism>
<sequence>MTDLKDPVSPRKKTGVTSSTPSPLVSCTGTFFKQKRTASRSVKRGTVPVPYDEAHHRLFFGVSELTRPPVSVQSHRPSERMQRTFVLVDSSSSSSLTLTPLLLFTHVLWDMFVLLCEPVEVYRRRRVRVTGSKTSDVSHSNMTKAEVQFIIHILLYDSCQTILKICNYACGDSSGCSDLQATVPFSLGHLIWNRKRSRDYHLRSNIQETVPSFSHFIYDGVSSSFIVSSASISVPRRQSRSSDWLESPCQTVDSSNINDDEPEWKSSLCFVWLHVEPEP</sequence>
<protein>
    <submittedName>
        <fullName evidence="2">Uncharacterized protein</fullName>
    </submittedName>
</protein>
<dbReference type="Proteomes" id="UP000438429">
    <property type="component" value="Unassembled WGS sequence"/>
</dbReference>
<proteinExistence type="predicted"/>
<reference evidence="2 3" key="1">
    <citation type="submission" date="2019-06" db="EMBL/GenBank/DDBJ databases">
        <title>Draft genomes of female and male turbot (Scophthalmus maximus).</title>
        <authorList>
            <person name="Xu H."/>
            <person name="Xu X.-W."/>
            <person name="Shao C."/>
            <person name="Chen S."/>
        </authorList>
    </citation>
    <scope>NUCLEOTIDE SEQUENCE [LARGE SCALE GENOMIC DNA]</scope>
    <source>
        <strain evidence="2">Ysfricsl-2016a</strain>
        <tissue evidence="2">Blood</tissue>
    </source>
</reference>
<comment type="caution">
    <text evidence="2">The sequence shown here is derived from an EMBL/GenBank/DDBJ whole genome shotgun (WGS) entry which is preliminary data.</text>
</comment>
<evidence type="ECO:0000256" key="1">
    <source>
        <dbReference type="SAM" id="MobiDB-lite"/>
    </source>
</evidence>
<feature type="region of interest" description="Disordered" evidence="1">
    <location>
        <begin position="1"/>
        <end position="22"/>
    </location>
</feature>
<dbReference type="AlphaFoldDB" id="A0A6A4RRI4"/>